<organism evidence="1 2">
    <name type="scientific">Serratia fonticola</name>
    <dbReference type="NCBI Taxonomy" id="47917"/>
    <lineage>
        <taxon>Bacteria</taxon>
        <taxon>Pseudomonadati</taxon>
        <taxon>Pseudomonadota</taxon>
        <taxon>Gammaproteobacteria</taxon>
        <taxon>Enterobacterales</taxon>
        <taxon>Yersiniaceae</taxon>
        <taxon>Serratia</taxon>
    </lineage>
</organism>
<dbReference type="Pfam" id="PF06821">
    <property type="entry name" value="Ser_hydrolase"/>
    <property type="match status" value="1"/>
</dbReference>
<evidence type="ECO:0000313" key="2">
    <source>
        <dbReference type="Proteomes" id="UP000270487"/>
    </source>
</evidence>
<evidence type="ECO:0000313" key="1">
    <source>
        <dbReference type="EMBL" id="VEI62582.1"/>
    </source>
</evidence>
<accession>A0A3S5AFM5</accession>
<reference evidence="1 2" key="1">
    <citation type="submission" date="2018-12" db="EMBL/GenBank/DDBJ databases">
        <authorList>
            <consortium name="Pathogen Informatics"/>
        </authorList>
    </citation>
    <scope>NUCLEOTIDE SEQUENCE [LARGE SCALE GENOMIC DNA]</scope>
    <source>
        <strain evidence="1 2">NCTC13193</strain>
    </source>
</reference>
<dbReference type="InterPro" id="IPR029058">
    <property type="entry name" value="AB_hydrolase_fold"/>
</dbReference>
<dbReference type="Proteomes" id="UP000270487">
    <property type="component" value="Chromosome"/>
</dbReference>
<name>A0A3S5AFM5_SERFO</name>
<dbReference type="AlphaFoldDB" id="A0A3S5AFM5"/>
<proteinExistence type="predicted"/>
<dbReference type="GO" id="GO:0016787">
    <property type="term" value="F:hydrolase activity"/>
    <property type="evidence" value="ECO:0007669"/>
    <property type="project" value="UniProtKB-KW"/>
</dbReference>
<dbReference type="Gene3D" id="3.40.50.1820">
    <property type="entry name" value="alpha/beta hydrolase"/>
    <property type="match status" value="1"/>
</dbReference>
<protein>
    <submittedName>
        <fullName evidence="1">Predicted esterase of the alpha/beta hydrolase fold</fullName>
    </submittedName>
</protein>
<gene>
    <name evidence="1" type="ORF">NCTC13193_00448</name>
</gene>
<dbReference type="InterPro" id="IPR010662">
    <property type="entry name" value="RBBP9/YdeN"/>
</dbReference>
<sequence>MQMTEMDSALAEVAAHLTMILVPGVRDSGEEHWQSYWSRRFPSWRRIRQRDWFQADVDSWGLAIRRELLDCKQPAILIGHSFGALASCYVVQSGVSGVAGVVLVAPAEPLRFELEERINNQPLAVPSLAFASHNDPLMRFARAEYWARAWGSELVDVGEAGHINAESGFGPWDYGLTRVGQFAKQVINKFNE</sequence>
<dbReference type="SUPFAM" id="SSF53474">
    <property type="entry name" value="alpha/beta-Hydrolases"/>
    <property type="match status" value="1"/>
</dbReference>
<dbReference type="EMBL" id="LR134492">
    <property type="protein sequence ID" value="VEI62582.1"/>
    <property type="molecule type" value="Genomic_DNA"/>
</dbReference>
<keyword evidence="1" id="KW-0378">Hydrolase</keyword>